<feature type="domain" description="Mechanosensitive ion channel transmembrane helices 2/3" evidence="9">
    <location>
        <begin position="64"/>
        <end position="105"/>
    </location>
</feature>
<dbReference type="PANTHER" id="PTHR30460">
    <property type="entry name" value="MODERATE CONDUCTANCE MECHANOSENSITIVE CHANNEL YBIO"/>
    <property type="match status" value="1"/>
</dbReference>
<dbReference type="GO" id="GO:0008381">
    <property type="term" value="F:mechanosensitive monoatomic ion channel activity"/>
    <property type="evidence" value="ECO:0007669"/>
    <property type="project" value="InterPro"/>
</dbReference>
<evidence type="ECO:0000313" key="10">
    <source>
        <dbReference type="EMBL" id="MBP1040297.1"/>
    </source>
</evidence>
<comment type="caution">
    <text evidence="10">The sequence shown here is derived from an EMBL/GenBank/DDBJ whole genome shotgun (WGS) entry which is preliminary data.</text>
</comment>
<protein>
    <submittedName>
        <fullName evidence="10">Mechanosensitive ion channel family protein</fullName>
    </submittedName>
</protein>
<feature type="transmembrane region" description="Helical" evidence="7">
    <location>
        <begin position="58"/>
        <end position="82"/>
    </location>
</feature>
<evidence type="ECO:0000259" key="8">
    <source>
        <dbReference type="Pfam" id="PF00924"/>
    </source>
</evidence>
<dbReference type="GO" id="GO:0005886">
    <property type="term" value="C:plasma membrane"/>
    <property type="evidence" value="ECO:0007669"/>
    <property type="project" value="UniProtKB-SubCell"/>
</dbReference>
<keyword evidence="3" id="KW-1003">Cell membrane</keyword>
<dbReference type="AlphaFoldDB" id="A0A940P2K3"/>
<dbReference type="SUPFAM" id="SSF82861">
    <property type="entry name" value="Mechanosensitive channel protein MscS (YggB), transmembrane region"/>
    <property type="match status" value="1"/>
</dbReference>
<dbReference type="InterPro" id="IPR045276">
    <property type="entry name" value="YbiO_bact"/>
</dbReference>
<dbReference type="InterPro" id="IPR049142">
    <property type="entry name" value="MS_channel_1st"/>
</dbReference>
<keyword evidence="11" id="KW-1185">Reference proteome</keyword>
<keyword evidence="5 7" id="KW-1133">Transmembrane helix</keyword>
<evidence type="ECO:0000256" key="4">
    <source>
        <dbReference type="ARBA" id="ARBA00022692"/>
    </source>
</evidence>
<dbReference type="RefSeq" id="WP_209525189.1">
    <property type="nucleotide sequence ID" value="NZ_JAEEGA010000002.1"/>
</dbReference>
<organism evidence="10 11">
    <name type="scientific">Vagococcus allomyrinae</name>
    <dbReference type="NCBI Taxonomy" id="2794353"/>
    <lineage>
        <taxon>Bacteria</taxon>
        <taxon>Bacillati</taxon>
        <taxon>Bacillota</taxon>
        <taxon>Bacilli</taxon>
        <taxon>Lactobacillales</taxon>
        <taxon>Enterococcaceae</taxon>
        <taxon>Vagococcus</taxon>
    </lineage>
</organism>
<keyword evidence="6 7" id="KW-0472">Membrane</keyword>
<dbReference type="EMBL" id="JAEEGA010000002">
    <property type="protein sequence ID" value="MBP1040297.1"/>
    <property type="molecule type" value="Genomic_DNA"/>
</dbReference>
<keyword evidence="4 7" id="KW-0812">Transmembrane</keyword>
<evidence type="ECO:0000259" key="9">
    <source>
        <dbReference type="Pfam" id="PF21088"/>
    </source>
</evidence>
<dbReference type="Gene3D" id="2.30.30.60">
    <property type="match status" value="1"/>
</dbReference>
<feature type="transmembrane region" description="Helical" evidence="7">
    <location>
        <begin position="88"/>
        <end position="108"/>
    </location>
</feature>
<dbReference type="Pfam" id="PF21088">
    <property type="entry name" value="MS_channel_1st"/>
    <property type="match status" value="1"/>
</dbReference>
<evidence type="ECO:0000256" key="1">
    <source>
        <dbReference type="ARBA" id="ARBA00004651"/>
    </source>
</evidence>
<proteinExistence type="inferred from homology"/>
<dbReference type="SUPFAM" id="SSF82689">
    <property type="entry name" value="Mechanosensitive channel protein MscS (YggB), C-terminal domain"/>
    <property type="match status" value="1"/>
</dbReference>
<dbReference type="Gene3D" id="3.30.70.100">
    <property type="match status" value="1"/>
</dbReference>
<dbReference type="Pfam" id="PF00924">
    <property type="entry name" value="MS_channel_2nd"/>
    <property type="match status" value="1"/>
</dbReference>
<evidence type="ECO:0000256" key="6">
    <source>
        <dbReference type="ARBA" id="ARBA00023136"/>
    </source>
</evidence>
<dbReference type="InterPro" id="IPR006685">
    <property type="entry name" value="MscS_channel_2nd"/>
</dbReference>
<dbReference type="SUPFAM" id="SSF50182">
    <property type="entry name" value="Sm-like ribonucleoproteins"/>
    <property type="match status" value="1"/>
</dbReference>
<evidence type="ECO:0000256" key="3">
    <source>
        <dbReference type="ARBA" id="ARBA00022475"/>
    </source>
</evidence>
<evidence type="ECO:0000313" key="11">
    <source>
        <dbReference type="Proteomes" id="UP000674938"/>
    </source>
</evidence>
<accession>A0A940P2K3</accession>
<dbReference type="InterPro" id="IPR011066">
    <property type="entry name" value="MscS_channel_C_sf"/>
</dbReference>
<evidence type="ECO:0000256" key="5">
    <source>
        <dbReference type="ARBA" id="ARBA00022989"/>
    </source>
</evidence>
<name>A0A940P2K3_9ENTE</name>
<dbReference type="InterPro" id="IPR010920">
    <property type="entry name" value="LSM_dom_sf"/>
</dbReference>
<evidence type="ECO:0000256" key="2">
    <source>
        <dbReference type="ARBA" id="ARBA00008017"/>
    </source>
</evidence>
<dbReference type="InterPro" id="IPR011014">
    <property type="entry name" value="MscS_channel_TM-2"/>
</dbReference>
<dbReference type="PANTHER" id="PTHR30460:SF0">
    <property type="entry name" value="MODERATE CONDUCTANCE MECHANOSENSITIVE CHANNEL YBIO"/>
    <property type="match status" value="1"/>
</dbReference>
<dbReference type="Gene3D" id="1.10.287.1260">
    <property type="match status" value="1"/>
</dbReference>
<gene>
    <name evidence="10" type="ORF">I6N95_04645</name>
</gene>
<feature type="domain" description="Mechanosensitive ion channel MscS" evidence="8">
    <location>
        <begin position="108"/>
        <end position="170"/>
    </location>
</feature>
<dbReference type="Proteomes" id="UP000674938">
    <property type="component" value="Unassembled WGS sequence"/>
</dbReference>
<reference evidence="10" key="1">
    <citation type="submission" date="2020-12" db="EMBL/GenBank/DDBJ databases">
        <title>Vagococcus allomyrinae sp. nov. and Enterococcus lavae sp. nov., isolated from the larvae of Allomyrina dichotoma.</title>
        <authorList>
            <person name="Lee S.D."/>
        </authorList>
    </citation>
    <scope>NUCLEOTIDE SEQUENCE</scope>
    <source>
        <strain evidence="10">BWB3-3</strain>
    </source>
</reference>
<comment type="similarity">
    <text evidence="2">Belongs to the MscS (TC 1.A.23) family.</text>
</comment>
<evidence type="ECO:0000256" key="7">
    <source>
        <dbReference type="SAM" id="Phobius"/>
    </source>
</evidence>
<dbReference type="InterPro" id="IPR023408">
    <property type="entry name" value="MscS_beta-dom_sf"/>
</dbReference>
<sequence>MSKELEELLTIVLEKGGKLVIATLIFFLYQHFSHRIVSKLFSAYQKKSTAYERRVNTFYKLFLNVFKYLGIAIYIYIILTIFGVPVTTLMAGAGILSIGIGLGAQSFFNDTITGFFIVLERQFDVGDYIVLDTVEGYVTAIGIRTTQIKSNDGILSYVPNRKIGIVNNLSKSEMRVSIDIPIFLDSSIFKIEEIIEKVSDEQLPKHPEVKQKPTIQGLTHAADGNFYYRVTLHTRNANQTTIKAAFYKYYITALISQGVALPDTRWSIGRGSE</sequence>
<comment type="subcellular location">
    <subcellularLocation>
        <location evidence="1">Cell membrane</location>
        <topology evidence="1">Multi-pass membrane protein</topology>
    </subcellularLocation>
</comment>